<gene>
    <name evidence="2" type="ORF">GGR48_000163</name>
</gene>
<accession>A0A7W6A824</accession>
<dbReference type="EMBL" id="JACIDH010000001">
    <property type="protein sequence ID" value="MBB3877760.1"/>
    <property type="molecule type" value="Genomic_DNA"/>
</dbReference>
<keyword evidence="3" id="KW-1185">Reference proteome</keyword>
<dbReference type="RefSeq" id="WP_183949892.1">
    <property type="nucleotide sequence ID" value="NZ_JACIDH010000001.1"/>
</dbReference>
<evidence type="ECO:0000313" key="2">
    <source>
        <dbReference type="EMBL" id="MBB3877760.1"/>
    </source>
</evidence>
<reference evidence="2 3" key="1">
    <citation type="submission" date="2020-08" db="EMBL/GenBank/DDBJ databases">
        <title>Genomic Encyclopedia of Type Strains, Phase IV (KMG-IV): sequencing the most valuable type-strain genomes for metagenomic binning, comparative biology and taxonomic classification.</title>
        <authorList>
            <person name="Goeker M."/>
        </authorList>
    </citation>
    <scope>NUCLEOTIDE SEQUENCE [LARGE SCALE GENOMIC DNA]</scope>
    <source>
        <strain evidence="2 3">DSM 19512</strain>
    </source>
</reference>
<dbReference type="AlphaFoldDB" id="A0A7W6A824"/>
<name>A0A7W6A824_9SPHN</name>
<feature type="compositionally biased region" description="Basic and acidic residues" evidence="1">
    <location>
        <begin position="108"/>
        <end position="127"/>
    </location>
</feature>
<feature type="region of interest" description="Disordered" evidence="1">
    <location>
        <begin position="91"/>
        <end position="127"/>
    </location>
</feature>
<evidence type="ECO:0000256" key="1">
    <source>
        <dbReference type="SAM" id="MobiDB-lite"/>
    </source>
</evidence>
<dbReference type="Proteomes" id="UP000538670">
    <property type="component" value="Unassembled WGS sequence"/>
</dbReference>
<protein>
    <submittedName>
        <fullName evidence="2">Uncharacterized protein</fullName>
    </submittedName>
</protein>
<sequence>MTDAAEANHAAPFVLAIHGDFFAVVPSLSASKAECTAALHYLPLNDSPPRAVRHMTWPVVATLIRVGEAVEVNGLLLEAARRSIRSCAHADRSSAAPAATAALAGSPIEDRADSAPEQIEAKQHEFA</sequence>
<feature type="compositionally biased region" description="Low complexity" evidence="1">
    <location>
        <begin position="93"/>
        <end position="106"/>
    </location>
</feature>
<evidence type="ECO:0000313" key="3">
    <source>
        <dbReference type="Proteomes" id="UP000538670"/>
    </source>
</evidence>
<organism evidence="2 3">
    <name type="scientific">Sphingomonas pseudosanguinis</name>
    <dbReference type="NCBI Taxonomy" id="413712"/>
    <lineage>
        <taxon>Bacteria</taxon>
        <taxon>Pseudomonadati</taxon>
        <taxon>Pseudomonadota</taxon>
        <taxon>Alphaproteobacteria</taxon>
        <taxon>Sphingomonadales</taxon>
        <taxon>Sphingomonadaceae</taxon>
        <taxon>Sphingomonas</taxon>
    </lineage>
</organism>
<comment type="caution">
    <text evidence="2">The sequence shown here is derived from an EMBL/GenBank/DDBJ whole genome shotgun (WGS) entry which is preliminary data.</text>
</comment>
<proteinExistence type="predicted"/>